<protein>
    <submittedName>
        <fullName evidence="1">TIGR03643 family protein</fullName>
    </submittedName>
</protein>
<dbReference type="NCBIfam" id="TIGR03643">
    <property type="entry name" value="TIGR03643 family protein"/>
    <property type="match status" value="1"/>
</dbReference>
<proteinExistence type="predicted"/>
<dbReference type="Pfam" id="PF10985">
    <property type="entry name" value="DUF2805"/>
    <property type="match status" value="1"/>
</dbReference>
<dbReference type="AlphaFoldDB" id="A0AAW9YP59"/>
<reference evidence="1" key="1">
    <citation type="journal article" date="2020" name="Int. J. Syst. Evol. Microbiol.">
        <title>Reclassification of Francisella noatunensis subsp. orientalis Ottem et al. 2009 as Francisella orientalis sp. nov., Francisella noatunensis subsp. chilensis subsp. nov. and emended description of Francisella noatunensis.</title>
        <authorList>
            <person name="Ramirez-Paredes J.G."/>
            <person name="Larsson P."/>
            <person name="Thompson K.D."/>
            <person name="Penman D.J."/>
            <person name="Busse H.J."/>
            <person name="Ohrman C."/>
            <person name="Sjodin A."/>
            <person name="Soto E."/>
            <person name="Richards R.H."/>
            <person name="Adams A."/>
            <person name="Colquhoun D.J."/>
        </authorList>
    </citation>
    <scope>NUCLEOTIDE SEQUENCE</scope>
    <source>
        <strain evidence="1">LADL-07285A</strain>
    </source>
</reference>
<name>A0AAW9YP59_9GAMM</name>
<dbReference type="InterPro" id="IPR019882">
    <property type="entry name" value="CHP03643"/>
</dbReference>
<dbReference type="Proteomes" id="UP000774689">
    <property type="component" value="Unassembled WGS sequence"/>
</dbReference>
<gene>
    <name evidence="1" type="ORF">CHQ83_02075</name>
</gene>
<evidence type="ECO:0000313" key="1">
    <source>
        <dbReference type="EMBL" id="NIY56226.1"/>
    </source>
</evidence>
<accession>A0AAW9YP59</accession>
<organism evidence="1 2">
    <name type="scientific">Francisella orientalis</name>
    <dbReference type="NCBI Taxonomy" id="299583"/>
    <lineage>
        <taxon>Bacteria</taxon>
        <taxon>Pseudomonadati</taxon>
        <taxon>Pseudomonadota</taxon>
        <taxon>Gammaproteobacteria</taxon>
        <taxon>Thiotrichales</taxon>
        <taxon>Francisellaceae</taxon>
        <taxon>Francisella</taxon>
    </lineage>
</organism>
<evidence type="ECO:0000313" key="2">
    <source>
        <dbReference type="Proteomes" id="UP000774689"/>
    </source>
</evidence>
<sequence length="91" mass="10610">MVKKLLHSYNFLGFIMNDRNITTSEIIEIAWRDKTSFDAIKNITGLSEPQVIKIMRNNLKLSSFRLWRKRVTGRVAKHQKRLNHTNASGLV</sequence>
<comment type="caution">
    <text evidence="1">The sequence shown here is derived from an EMBL/GenBank/DDBJ whole genome shotgun (WGS) entry which is preliminary data.</text>
</comment>
<dbReference type="EMBL" id="QPQM01000001">
    <property type="protein sequence ID" value="NIY56226.1"/>
    <property type="molecule type" value="Genomic_DNA"/>
</dbReference>